<accession>A0AAN9EGG6</accession>
<keyword evidence="4 8" id="KW-0175">Coiled coil</keyword>
<gene>
    <name evidence="11" type="ORF">RIF29_35766</name>
</gene>
<comment type="similarity">
    <text evidence="6">Belongs to the TRAFAC class myosin-kinesin ATPase superfamily. Kinesin family. KIN-12 subfamily.</text>
</comment>
<keyword evidence="1" id="KW-0493">Microtubule</keyword>
<dbReference type="InterPro" id="IPR036961">
    <property type="entry name" value="Kinesin_motor_dom_sf"/>
</dbReference>
<dbReference type="GO" id="GO:0007018">
    <property type="term" value="P:microtubule-based movement"/>
    <property type="evidence" value="ECO:0007669"/>
    <property type="project" value="InterPro"/>
</dbReference>
<dbReference type="Gene3D" id="3.40.850.10">
    <property type="entry name" value="Kinesin motor domain"/>
    <property type="match status" value="1"/>
</dbReference>
<dbReference type="GO" id="GO:0005524">
    <property type="term" value="F:ATP binding"/>
    <property type="evidence" value="ECO:0007669"/>
    <property type="project" value="UniProtKB-UniRule"/>
</dbReference>
<dbReference type="InterPro" id="IPR044986">
    <property type="entry name" value="KIF15/KIN-12"/>
</dbReference>
<proteinExistence type="inferred from homology"/>
<dbReference type="PANTHER" id="PTHR37739">
    <property type="entry name" value="KINESIN-LIKE PROTEIN KIN-12D"/>
    <property type="match status" value="1"/>
</dbReference>
<evidence type="ECO:0000256" key="8">
    <source>
        <dbReference type="SAM" id="Coils"/>
    </source>
</evidence>
<evidence type="ECO:0000313" key="11">
    <source>
        <dbReference type="EMBL" id="KAK7252061.1"/>
    </source>
</evidence>
<evidence type="ECO:0000256" key="5">
    <source>
        <dbReference type="ARBA" id="ARBA00023175"/>
    </source>
</evidence>
<dbReference type="Proteomes" id="UP001372338">
    <property type="component" value="Unassembled WGS sequence"/>
</dbReference>
<dbReference type="PROSITE" id="PS00411">
    <property type="entry name" value="KINESIN_MOTOR_1"/>
    <property type="match status" value="1"/>
</dbReference>
<feature type="coiled-coil region" evidence="8">
    <location>
        <begin position="490"/>
        <end position="517"/>
    </location>
</feature>
<dbReference type="PRINTS" id="PR00380">
    <property type="entry name" value="KINESINHEAVY"/>
</dbReference>
<feature type="region of interest" description="Disordered" evidence="9">
    <location>
        <begin position="55"/>
        <end position="97"/>
    </location>
</feature>
<evidence type="ECO:0000256" key="6">
    <source>
        <dbReference type="ARBA" id="ARBA00034488"/>
    </source>
</evidence>
<dbReference type="InterPro" id="IPR019821">
    <property type="entry name" value="Kinesin_motor_CS"/>
</dbReference>
<keyword evidence="2 7" id="KW-0547">Nucleotide-binding</keyword>
<dbReference type="PROSITE" id="PS50067">
    <property type="entry name" value="KINESIN_MOTOR_2"/>
    <property type="match status" value="1"/>
</dbReference>
<protein>
    <recommendedName>
        <fullName evidence="10">Kinesin motor domain-containing protein</fullName>
    </recommendedName>
</protein>
<dbReference type="EMBL" id="JAYWIO010000007">
    <property type="protein sequence ID" value="KAK7252061.1"/>
    <property type="molecule type" value="Genomic_DNA"/>
</dbReference>
<dbReference type="CDD" id="cd01373">
    <property type="entry name" value="KISc_KLP2_like"/>
    <property type="match status" value="1"/>
</dbReference>
<feature type="coiled-coil region" evidence="8">
    <location>
        <begin position="868"/>
        <end position="930"/>
    </location>
</feature>
<dbReference type="InterPro" id="IPR027417">
    <property type="entry name" value="P-loop_NTPase"/>
</dbReference>
<dbReference type="GO" id="GO:0008017">
    <property type="term" value="F:microtubule binding"/>
    <property type="evidence" value="ECO:0007669"/>
    <property type="project" value="InterPro"/>
</dbReference>
<keyword evidence="12" id="KW-1185">Reference proteome</keyword>
<feature type="coiled-coil region" evidence="8">
    <location>
        <begin position="2028"/>
        <end position="2121"/>
    </location>
</feature>
<evidence type="ECO:0000256" key="1">
    <source>
        <dbReference type="ARBA" id="ARBA00022701"/>
    </source>
</evidence>
<dbReference type="FunFam" id="3.40.850.10:FF:000033">
    <property type="entry name" value="Kinesin-like protein KIN-12E"/>
    <property type="match status" value="1"/>
</dbReference>
<reference evidence="11 12" key="1">
    <citation type="submission" date="2024-01" db="EMBL/GenBank/DDBJ databases">
        <title>The genomes of 5 underutilized Papilionoideae crops provide insights into root nodulation and disease resistanc.</title>
        <authorList>
            <person name="Yuan L."/>
        </authorList>
    </citation>
    <scope>NUCLEOTIDE SEQUENCE [LARGE SCALE GENOMIC DNA]</scope>
    <source>
        <strain evidence="11">ZHUSHIDOU_FW_LH</strain>
        <tissue evidence="11">Leaf</tissue>
    </source>
</reference>
<dbReference type="PANTHER" id="PTHR37739:SF8">
    <property type="entry name" value="KINESIN-LIKE PROTEIN KIN-12D"/>
    <property type="match status" value="1"/>
</dbReference>
<feature type="coiled-coil region" evidence="8">
    <location>
        <begin position="579"/>
        <end position="613"/>
    </location>
</feature>
<feature type="coiled-coil region" evidence="8">
    <location>
        <begin position="2757"/>
        <end position="2866"/>
    </location>
</feature>
<dbReference type="Pfam" id="PF00225">
    <property type="entry name" value="Kinesin"/>
    <property type="match status" value="1"/>
</dbReference>
<feature type="coiled-coil region" evidence="8">
    <location>
        <begin position="2443"/>
        <end position="2621"/>
    </location>
</feature>
<organism evidence="11 12">
    <name type="scientific">Crotalaria pallida</name>
    <name type="common">Smooth rattlebox</name>
    <name type="synonym">Crotalaria striata</name>
    <dbReference type="NCBI Taxonomy" id="3830"/>
    <lineage>
        <taxon>Eukaryota</taxon>
        <taxon>Viridiplantae</taxon>
        <taxon>Streptophyta</taxon>
        <taxon>Embryophyta</taxon>
        <taxon>Tracheophyta</taxon>
        <taxon>Spermatophyta</taxon>
        <taxon>Magnoliopsida</taxon>
        <taxon>eudicotyledons</taxon>
        <taxon>Gunneridae</taxon>
        <taxon>Pentapetalae</taxon>
        <taxon>rosids</taxon>
        <taxon>fabids</taxon>
        <taxon>Fabales</taxon>
        <taxon>Fabaceae</taxon>
        <taxon>Papilionoideae</taxon>
        <taxon>50 kb inversion clade</taxon>
        <taxon>genistoids sensu lato</taxon>
        <taxon>core genistoids</taxon>
        <taxon>Crotalarieae</taxon>
        <taxon>Crotalaria</taxon>
    </lineage>
</organism>
<dbReference type="SMART" id="SM00129">
    <property type="entry name" value="KISc"/>
    <property type="match status" value="1"/>
</dbReference>
<evidence type="ECO:0000256" key="3">
    <source>
        <dbReference type="ARBA" id="ARBA00022840"/>
    </source>
</evidence>
<dbReference type="InterPro" id="IPR001752">
    <property type="entry name" value="Kinesin_motor_dom"/>
</dbReference>
<feature type="coiled-coil region" evidence="8">
    <location>
        <begin position="1017"/>
        <end position="1065"/>
    </location>
</feature>
<feature type="coiled-coil region" evidence="8">
    <location>
        <begin position="1253"/>
        <end position="1280"/>
    </location>
</feature>
<evidence type="ECO:0000256" key="2">
    <source>
        <dbReference type="ARBA" id="ARBA00022741"/>
    </source>
</evidence>
<keyword evidence="3 7" id="KW-0067">ATP-binding</keyword>
<feature type="binding site" evidence="7">
    <location>
        <begin position="227"/>
        <end position="234"/>
    </location>
    <ligand>
        <name>ATP</name>
        <dbReference type="ChEBI" id="CHEBI:30616"/>
    </ligand>
</feature>
<feature type="compositionally biased region" description="Polar residues" evidence="9">
    <location>
        <begin position="71"/>
        <end position="85"/>
    </location>
</feature>
<dbReference type="GO" id="GO:0005874">
    <property type="term" value="C:microtubule"/>
    <property type="evidence" value="ECO:0007669"/>
    <property type="project" value="UniProtKB-KW"/>
</dbReference>
<dbReference type="GO" id="GO:0003777">
    <property type="term" value="F:microtubule motor activity"/>
    <property type="evidence" value="ECO:0007669"/>
    <property type="project" value="InterPro"/>
</dbReference>
<feature type="coiled-coil region" evidence="8">
    <location>
        <begin position="2307"/>
        <end position="2344"/>
    </location>
</feature>
<evidence type="ECO:0000259" key="10">
    <source>
        <dbReference type="PROSITE" id="PS50067"/>
    </source>
</evidence>
<feature type="region of interest" description="Disordered" evidence="9">
    <location>
        <begin position="2981"/>
        <end position="3011"/>
    </location>
</feature>
<feature type="coiled-coil region" evidence="8">
    <location>
        <begin position="1881"/>
        <end position="1932"/>
    </location>
</feature>
<feature type="domain" description="Kinesin motor" evidence="10">
    <location>
        <begin position="146"/>
        <end position="483"/>
    </location>
</feature>
<sequence length="3011" mass="343816">MPPPLRTPDKQIGKHRFGWAQRNDAVSNLYDDRRGSGVANGSLVTVATTPRVTRTVVRGGGGGSVATSTACSESNSTQSTPTKSVTKPPCSSVRSKADGNNFNARLGNYAALYSNKGGMFTPTVVNTVEVPHFDLKEDSSFWINHNVQVIIRVRPLNSMERSTQGYNRCLKQESAQCITWIGQPEARFTFDHVACETVDQEMIFRMAGLPMVENCLSGYNSCMFAYGQTGSGKTYTMLGEIEDLDVKPSPHRGMTPRIFEFLFARIQAEEESRRDENLKYNCKCSFLEIYNEQITDLLDPSSTNLLLREDVKKGVYVENLSEFEVQSVSDIIRLLIQGSANRKVAATNMNRESSRSHSVFTCVIESTWEKDSTTNYRFARLNLVDLAGSERQKTSGAEGERLKEAASINKSLSTLGHVIMILVDVANGRQRHVPYRDSRLTFLLQDSLGGNSKTMIIANVSPSICCTAETLNTLKFAQRAKLIQNNAVVNEDSTGDVIALQNQIRLLKEELSSLKHRQNVSRSLSFPLASVIDIKQSLEDSCLENAAKMAEQHDDTLFDYESKGIRMSHKQLKSLETTLAGALRREQMAEISVKKLEAEIEQLNRLVRQREEDTRSCKMMLRFREEKIRRLESKLAGSIPTETFLLEENKALSDEIQILQGKFDRNPEVTRFAVENIRLLDQLRRYEEFYEEGEREILLAEVSSLREQLVEFHGRNSVHDNSNYGIQPQKAQCCSKENGSVDLELKNTLDELQECRRNLNSCLEENAKLSRELDSFHSMLTSTNATKVSITGASHEARALPLEMPGKHESQMLNQKEDILNLQLELDIIKVILKEEKTSRGFLEEQTMCLNRDFQMVKDKLLLTSKQLEGVQDELKETKSVIEALESQQILSIRDLEAMRNKNNHYLDLMRKQEREIMDLKNQLVSKELRENLPSNHSDIENESPLQVNLRRMHDSLEKAKQLNMLYQSDRAYHISNEEEMDEVRRQAEAETVEVIVCMQEELIMLQHQVHDSHLKETEMKESILQLETELKEVKEKLLTALDDNQSLNEELEQKDIEFRSLSEEWELLTSEIEEILADGCEALVDASDELGHISNSFPQKRIWISEQVGMMVRKISEKELLLDELGRCLEDASNKRSAMEYMLKSLRRATLVIAEAHQKECTEKEKEILLLTLQLNEKTSTVTQLEEQLTMAEDDIIKASICSTVAFVVVNRFSEVSRGYLDDLNYKDILLSELAENNHRKDGLLIDQSTSLVQVEGQIAELQERCNNLQQKLYEEQKHSGALEQKLEDIEKSAIATAREQLATLQDGVSSIRSCMASFAEPSESLDNRNSLDVCTSYSDNIGETKTNSEARRDIDLDSLSVEEPVTGLSDLSFKLVKSGYDGKDQKSRRVYKGACERDVTITLLRKEIECALESLKEVQDEMTRLREEKKEMSMSVKQSRQSMEFLTTQILALQAAMRHFEEQSQVKIEVLSQKFRDLEKTLKDAGSHWCKTKESLEVEVGEAKIVSAQKAEEASCILIKFEEAQDMMKEADIMINGLMIANESMKLDIKGLKKREVTLLNEKGTLISQIESLQAVIDLKHEEIENLVQSNLIETKDLVLELDEVIKEVQLTMKENFTSLACELQCIKSQFLHSTKLVQPWLEEIWSEIFLKDCAISVLHLCHTGILLETVTGMHAENGLLSHGLHESNSVINDLKEHNLRTRQELDMCRILKGKLLADIKHGFDRITRKEVEAGEITVKLNSFAKNMSDLQLQEEMMLQRSDEMGSQLAILMRELDLSNTDVVSSLLDQEKILKQKVEAVESRAEYFMADWYAKDYESLIHASELKNMACHMADREEHFVNNSTLSEHLKRELIFFQVEAKLAEQILMDKEVVVCLLQKEVQQAKEEKQDLLTELNQNILRNAEMGEVNKVLEQNLKDVTCSNNALKGELVEVKGAKNRLLDKIILLEADYDKVIVDLIEKDVTSEFCFHQISALEDQNKVLKNNIELLKDKLMDKILHLEVDYDELIGDLLEKDVVSEFSFHQIFALEDQNRVLEQNIEFLKDVTRSNNSLNGELVEVKEAKNRLLDKIQHLEVDYDEVIGYLIEKDVVSVFCFHQISALEDQNRVLEHNVELLKDVTCSNNTLKSDLVEVNAAKNKLLDKILHLEVDYDELIGDLIEKDVVSEFSFHQISALKDQNSVLEQNIKFLKDVTCSNNALKGELVEVKEANNRLLDVILHLEADYDELFGDLIEKHVAFEFSFQQISVLEHQNAELKKINYMLENSSFKLQNEVNLLDSELKGMQSSLQVELSRKDDVIKGLLYDLSLLQESASNSKDQKDEIEELVAAFEALEEELAVKSGELADVVANCQLFEAQLLEKSNIIAAIELDLSKVRKTLNLQVSENQALRAHIEDVLAKKKLDEDELMERRKITESLEDEIMEMNSVLSQMNRSMKTLSCDLDVLSMERDQLQGQVICLEERLENAEAHAEANEANAKEAEKMAETSKVYAEDKEAEVKLLERSVEELESTVNVLENKVDIIKGEAERQRLQREDLESELHALKDQMQNVSNADADMKRFLDEKEKSLEEALNHIHVLKRDVAGKDTEIERMKAHISELNLHAEAQAKEYKQKFKALEAMVEQVKPEGLYTQSTSALSNKSEKNATKPRGSGSPFKCIGLGLAQQIKFEKVEELSAARMHIEELESQAVRQQKEIFSLKAKLAAADSMTHDVIRELLGVKLDMTSYNSLLDNQQVQQIIEKAEFHSLEPQEKEQEVIKLKNQLNEFIEERKGWLEEMDSKQAEMVATQIALENLRQREQLLRTENEMLKMENVSKKNKVMELEEEVKKLSGQQNLQQRIHHHAKIKEENNKLKIQNEELSTKLRRAEIFVSRVKEDVARFRASAGLKSHIDIDEEQQLKRKLKEIEEEKLQLAHQLLRLSTNVLKVAGIAKPLSGVTPSLADEALEELKNRITYLEMEQQDLKFKNKIINERIRLSELMPQTSPLNSRPEENRITPPRASQAPFLSSFDR</sequence>
<evidence type="ECO:0000313" key="12">
    <source>
        <dbReference type="Proteomes" id="UP001372338"/>
    </source>
</evidence>
<feature type="coiled-coil region" evidence="8">
    <location>
        <begin position="2675"/>
        <end position="2702"/>
    </location>
</feature>
<name>A0AAN9EGG6_CROPI</name>
<evidence type="ECO:0000256" key="7">
    <source>
        <dbReference type="PROSITE-ProRule" id="PRU00283"/>
    </source>
</evidence>
<evidence type="ECO:0000256" key="9">
    <source>
        <dbReference type="SAM" id="MobiDB-lite"/>
    </source>
</evidence>
<keyword evidence="5 7" id="KW-0505">Motor protein</keyword>
<comment type="caution">
    <text evidence="11">The sequence shown here is derived from an EMBL/GenBank/DDBJ whole genome shotgun (WGS) entry which is preliminary data.</text>
</comment>
<evidence type="ECO:0000256" key="4">
    <source>
        <dbReference type="ARBA" id="ARBA00023054"/>
    </source>
</evidence>
<feature type="coiled-coil region" evidence="8">
    <location>
        <begin position="1403"/>
        <end position="1465"/>
    </location>
</feature>
<dbReference type="SUPFAM" id="SSF52540">
    <property type="entry name" value="P-loop containing nucleoside triphosphate hydrolases"/>
    <property type="match status" value="1"/>
</dbReference>
<feature type="coiled-coil region" evidence="8">
    <location>
        <begin position="2896"/>
        <end position="2966"/>
    </location>
</feature>
<feature type="coiled-coil region" evidence="8">
    <location>
        <begin position="745"/>
        <end position="772"/>
    </location>
</feature>